<dbReference type="AlphaFoldDB" id="A0A0F9SBL0"/>
<reference evidence="1" key="1">
    <citation type="journal article" date="2015" name="Nature">
        <title>Complex archaea that bridge the gap between prokaryotes and eukaryotes.</title>
        <authorList>
            <person name="Spang A."/>
            <person name="Saw J.H."/>
            <person name="Jorgensen S.L."/>
            <person name="Zaremba-Niedzwiedzka K."/>
            <person name="Martijn J."/>
            <person name="Lind A.E."/>
            <person name="van Eijk R."/>
            <person name="Schleper C."/>
            <person name="Guy L."/>
            <person name="Ettema T.J."/>
        </authorList>
    </citation>
    <scope>NUCLEOTIDE SEQUENCE</scope>
</reference>
<organism evidence="1">
    <name type="scientific">marine sediment metagenome</name>
    <dbReference type="NCBI Taxonomy" id="412755"/>
    <lineage>
        <taxon>unclassified sequences</taxon>
        <taxon>metagenomes</taxon>
        <taxon>ecological metagenomes</taxon>
    </lineage>
</organism>
<gene>
    <name evidence="1" type="ORF">LCGC14_0794180</name>
</gene>
<dbReference type="EMBL" id="LAZR01002109">
    <property type="protein sequence ID" value="KKN34371.1"/>
    <property type="molecule type" value="Genomic_DNA"/>
</dbReference>
<accession>A0A0F9SBL0</accession>
<name>A0A0F9SBL0_9ZZZZ</name>
<sequence length="126" mass="14946">MSAWLEHKETCKYCGTVKIKNKFTYAYDGHPEQKIIREYCWECKQSFIGTRQKVIRYGDIPKSGFSYNYRENRNEIGISCYLQNMRPRPEFTKGRKKIVFSAIIIDYGGDDEPLIDMKTIRIRSIK</sequence>
<comment type="caution">
    <text evidence="1">The sequence shown here is derived from an EMBL/GenBank/DDBJ whole genome shotgun (WGS) entry which is preliminary data.</text>
</comment>
<proteinExistence type="predicted"/>
<protein>
    <submittedName>
        <fullName evidence="1">Uncharacterized protein</fullName>
    </submittedName>
</protein>
<evidence type="ECO:0000313" key="1">
    <source>
        <dbReference type="EMBL" id="KKN34371.1"/>
    </source>
</evidence>